<sequence>MAITTGPFRAPLLMQNGTAPDTLAIDLTNPTRKNKTVRVIVERWDLSPTPTAGTIIFDQVITLPPNSSQFVNVLVAQGFIPGALYRVTVIGDTDEDAEGIEVVVNGGANGFHEPTMFFRHEDFVEID</sequence>
<proteinExistence type="predicted"/>
<dbReference type="EMBL" id="JABTTE010000004">
    <property type="protein sequence ID" value="NSL51083.1"/>
    <property type="molecule type" value="Genomic_DNA"/>
</dbReference>
<dbReference type="AlphaFoldDB" id="A0A8J8KBI1"/>
<name>A0A8J8KBI1_9BACI</name>
<protein>
    <submittedName>
        <fullName evidence="1">Uncharacterized protein</fullName>
    </submittedName>
</protein>
<dbReference type="Proteomes" id="UP000625804">
    <property type="component" value="Unassembled WGS sequence"/>
</dbReference>
<dbReference type="RefSeq" id="WP_173730287.1">
    <property type="nucleotide sequence ID" value="NZ_JABTTE010000004.1"/>
</dbReference>
<accession>A0A8J8KBI1</accession>
<comment type="caution">
    <text evidence="1">The sequence shown here is derived from an EMBL/GenBank/DDBJ whole genome shotgun (WGS) entry which is preliminary data.</text>
</comment>
<gene>
    <name evidence="1" type="ORF">HR057_04795</name>
</gene>
<organism evidence="1 2">
    <name type="scientific">Calidifontibacillus erzurumensis</name>
    <dbReference type="NCBI Taxonomy" id="2741433"/>
    <lineage>
        <taxon>Bacteria</taxon>
        <taxon>Bacillati</taxon>
        <taxon>Bacillota</taxon>
        <taxon>Bacilli</taxon>
        <taxon>Bacillales</taxon>
        <taxon>Bacillaceae</taxon>
        <taxon>Calidifontibacillus/Schinkia group</taxon>
        <taxon>Calidifontibacillus</taxon>
    </lineage>
</organism>
<evidence type="ECO:0000313" key="2">
    <source>
        <dbReference type="Proteomes" id="UP000625804"/>
    </source>
</evidence>
<reference evidence="1" key="1">
    <citation type="submission" date="2020-06" db="EMBL/GenBank/DDBJ databases">
        <title>A novel thermopfilic bacterium from Erzurum, Turkey.</title>
        <authorList>
            <person name="Adiguzel A."/>
            <person name="Ay H."/>
            <person name="Baltaci M.O."/>
        </authorList>
    </citation>
    <scope>NUCLEOTIDE SEQUENCE</scope>
    <source>
        <strain evidence="1">P2</strain>
    </source>
</reference>
<evidence type="ECO:0000313" key="1">
    <source>
        <dbReference type="EMBL" id="NSL51083.1"/>
    </source>
</evidence>
<keyword evidence="2" id="KW-1185">Reference proteome</keyword>